<dbReference type="Pfam" id="PF12658">
    <property type="entry name" value="Ten1"/>
    <property type="match status" value="1"/>
</dbReference>
<comment type="caution">
    <text evidence="1">The sequence shown here is derived from an EMBL/GenBank/DDBJ whole genome shotgun (WGS) entry which is preliminary data.</text>
</comment>
<dbReference type="GO" id="GO:0043047">
    <property type="term" value="F:single-stranded telomeric DNA binding"/>
    <property type="evidence" value="ECO:0007669"/>
    <property type="project" value="InterPro"/>
</dbReference>
<protein>
    <submittedName>
        <fullName evidence="1">Uncharacterized protein</fullName>
    </submittedName>
</protein>
<sequence length="145" mass="15797">MNSGVASRLVRVRDLSALPSDAKVRFLGCIIRYDVDTGILLLDEARYEETAAADGPESSVTKQIIAGVNIELVSDMKAEKLVPGTWLNVIGYVKGLKHKPVSIQTAAGEKVFHGIRIQALALWDTGPLDIDEYFRALDARKACSI</sequence>
<dbReference type="Proteomes" id="UP000664169">
    <property type="component" value="Unassembled WGS sequence"/>
</dbReference>
<evidence type="ECO:0000313" key="1">
    <source>
        <dbReference type="EMBL" id="CAF9913758.1"/>
    </source>
</evidence>
<dbReference type="EMBL" id="CAJPDQ010000008">
    <property type="protein sequence ID" value="CAF9913758.1"/>
    <property type="molecule type" value="Genomic_DNA"/>
</dbReference>
<dbReference type="OrthoDB" id="5275361at2759"/>
<reference evidence="1" key="1">
    <citation type="submission" date="2021-03" db="EMBL/GenBank/DDBJ databases">
        <authorList>
            <person name="Tagirdzhanova G."/>
        </authorList>
    </citation>
    <scope>NUCLEOTIDE SEQUENCE</scope>
</reference>
<keyword evidence="2" id="KW-1185">Reference proteome</keyword>
<evidence type="ECO:0000313" key="2">
    <source>
        <dbReference type="Proteomes" id="UP000664169"/>
    </source>
</evidence>
<dbReference type="GO" id="GO:1990879">
    <property type="term" value="C:CST complex"/>
    <property type="evidence" value="ECO:0007669"/>
    <property type="project" value="InterPro"/>
</dbReference>
<dbReference type="InterPro" id="IPR012340">
    <property type="entry name" value="NA-bd_OB-fold"/>
</dbReference>
<proteinExistence type="predicted"/>
<name>A0A8H3EXR8_9LECA</name>
<dbReference type="GO" id="GO:0016233">
    <property type="term" value="P:telomere capping"/>
    <property type="evidence" value="ECO:0007669"/>
    <property type="project" value="InterPro"/>
</dbReference>
<dbReference type="InterPro" id="IPR024222">
    <property type="entry name" value="Ten1_fungal"/>
</dbReference>
<organism evidence="1 2">
    <name type="scientific">Gomphillus americanus</name>
    <dbReference type="NCBI Taxonomy" id="1940652"/>
    <lineage>
        <taxon>Eukaryota</taxon>
        <taxon>Fungi</taxon>
        <taxon>Dikarya</taxon>
        <taxon>Ascomycota</taxon>
        <taxon>Pezizomycotina</taxon>
        <taxon>Lecanoromycetes</taxon>
        <taxon>OSLEUM clade</taxon>
        <taxon>Ostropomycetidae</taxon>
        <taxon>Ostropales</taxon>
        <taxon>Graphidaceae</taxon>
        <taxon>Gomphilloideae</taxon>
        <taxon>Gomphillus</taxon>
    </lineage>
</organism>
<dbReference type="AlphaFoldDB" id="A0A8H3EXR8"/>
<accession>A0A8H3EXR8</accession>
<gene>
    <name evidence="1" type="ORF">GOMPHAMPRED_008018</name>
</gene>
<dbReference type="Gene3D" id="2.40.50.140">
    <property type="entry name" value="Nucleic acid-binding proteins"/>
    <property type="match status" value="1"/>
</dbReference>